<sequence length="1047" mass="122524">MSWKCDFCPQRIFTTKTSYTNHIKQCLKSVDSSEELSLEVMMIDSLESENLLNNENNFESIHENSNEDEGEGENEDEDNDSYNAEVEEESLTSDISHSNSSEELSLEVMMIDSLESENLLNNENNFESIHENSNEDEGEGENEDEDNDSYNAEVEEESLTSDISHSSVSFFENMKLSNSEPENYSFNNYASDYNNICEEAEPIEFSNNAYADLMAFVTNYNLSNEATNAVIRFFNEHSNLHLSPFPKNVKKGRELMEKMKIPTLTSKKHKILTHNNIDYYLFYHPVLNCIKNILSISDISQNFTLRFENFKYKGEKAYSEQYTGNWWKNTEASLPHGSNLLSIILYSDTTTTDTLGKSSLHPIYISIGNISTKRRNKSDAKQLLGYLPILKAKDKSEKKSKDFKKLVRLTFHNSMKFLLDPLFAEKGIDLEVDNKTFWFFPRISTIICDWPEAATFSLVYKSTNSNFPCHFCLISKTLLADTNLSDVTFQFTQALLQKQDSSLVNKIDNRLSKIPRFQKFQMFTNGLQSISRMTAKEYRILMKVMVFVVDNLYKENENNVENFVENKKLSEVYAKWNKMYMMSRSEIFTESDFENFRKDTFEWAKLFVEIFKPYSRSKLKFPKFHSWIYHIFESICQFGIINGYTTETYESLHKDFVKILYRMSNKKNVEDQIMKTTRYNKHPLFAEKGIDLEVDNKTFWFFPRISTIICDWPEAATFSLVYKSTNSNFPCHFCLISKTLLADTNLSDVTFRNNENMQEYFYNNAGQDMSLENIPNYFWSLPSINVYSATVPDTDRMHHLDLGLFHYQIKFTQALLQKQDKTYESLHKDFVKILYRMSNKKNVEDQIMKTLKRQDIINVINKKQKKKKPTKLLNFSSKLFETKLTEANIYFCEKMNDPNINDNIIKNNILEVKNIKECDIIIYSTATLENGSIIRAKNKFHDKPWFSNVAISMDSNESSDYQSDEGLCYGKILLMAKIEIEEKPPLNLALVQWYDFKFEKNSYLYNCPLLKLVELYNLIPIETIDNIVHIIPRFDEDNEYFVNKYIS</sequence>
<dbReference type="Pfam" id="PF18759">
    <property type="entry name" value="Plavaka"/>
    <property type="match status" value="1"/>
</dbReference>
<feature type="region of interest" description="Disordered" evidence="1">
    <location>
        <begin position="61"/>
        <end position="103"/>
    </location>
</feature>
<evidence type="ECO:0000313" key="3">
    <source>
        <dbReference type="Proteomes" id="UP000266861"/>
    </source>
</evidence>
<dbReference type="OrthoDB" id="2383838at2759"/>
<evidence type="ECO:0000256" key="1">
    <source>
        <dbReference type="SAM" id="MobiDB-lite"/>
    </source>
</evidence>
<dbReference type="AlphaFoldDB" id="A0A397JFX6"/>
<dbReference type="Proteomes" id="UP000266861">
    <property type="component" value="Unassembled WGS sequence"/>
</dbReference>
<dbReference type="EMBL" id="PQFF01000036">
    <property type="protein sequence ID" value="RHZ87245.1"/>
    <property type="molecule type" value="Genomic_DNA"/>
</dbReference>
<feature type="compositionally biased region" description="Acidic residues" evidence="1">
    <location>
        <begin position="66"/>
        <end position="91"/>
    </location>
</feature>
<protein>
    <recommendedName>
        <fullName evidence="4">C2H2-type domain-containing protein</fullName>
    </recommendedName>
</protein>
<feature type="region of interest" description="Disordered" evidence="1">
    <location>
        <begin position="129"/>
        <end position="164"/>
    </location>
</feature>
<evidence type="ECO:0000313" key="2">
    <source>
        <dbReference type="EMBL" id="RHZ87245.1"/>
    </source>
</evidence>
<organism evidence="2 3">
    <name type="scientific">Diversispora epigaea</name>
    <dbReference type="NCBI Taxonomy" id="1348612"/>
    <lineage>
        <taxon>Eukaryota</taxon>
        <taxon>Fungi</taxon>
        <taxon>Fungi incertae sedis</taxon>
        <taxon>Mucoromycota</taxon>
        <taxon>Glomeromycotina</taxon>
        <taxon>Glomeromycetes</taxon>
        <taxon>Diversisporales</taxon>
        <taxon>Diversisporaceae</taxon>
        <taxon>Diversispora</taxon>
    </lineage>
</organism>
<accession>A0A397JFX6</accession>
<dbReference type="InterPro" id="IPR041078">
    <property type="entry name" value="Plavaka"/>
</dbReference>
<comment type="caution">
    <text evidence="2">The sequence shown here is derived from an EMBL/GenBank/DDBJ whole genome shotgun (WGS) entry which is preliminary data.</text>
</comment>
<feature type="compositionally biased region" description="Acidic residues" evidence="1">
    <location>
        <begin position="134"/>
        <end position="159"/>
    </location>
</feature>
<evidence type="ECO:0008006" key="4">
    <source>
        <dbReference type="Google" id="ProtNLM"/>
    </source>
</evidence>
<name>A0A397JFX6_9GLOM</name>
<proteinExistence type="predicted"/>
<gene>
    <name evidence="2" type="ORF">Glove_38g6</name>
</gene>
<keyword evidence="3" id="KW-1185">Reference proteome</keyword>
<reference evidence="2 3" key="1">
    <citation type="submission" date="2018-08" db="EMBL/GenBank/DDBJ databases">
        <title>Genome and evolution of the arbuscular mycorrhizal fungus Diversispora epigaea (formerly Glomus versiforme) and its bacterial endosymbionts.</title>
        <authorList>
            <person name="Sun X."/>
            <person name="Fei Z."/>
            <person name="Harrison M."/>
        </authorList>
    </citation>
    <scope>NUCLEOTIDE SEQUENCE [LARGE SCALE GENOMIC DNA]</scope>
    <source>
        <strain evidence="2 3">IT104</strain>
    </source>
</reference>